<dbReference type="RefSeq" id="WP_324385598.1">
    <property type="nucleotide sequence ID" value="NZ_BAAAPN010000107.1"/>
</dbReference>
<evidence type="ECO:0000313" key="3">
    <source>
        <dbReference type="EMBL" id="GAA1777671.1"/>
    </source>
</evidence>
<proteinExistence type="inferred from homology"/>
<dbReference type="Proteomes" id="UP001501475">
    <property type="component" value="Unassembled WGS sequence"/>
</dbReference>
<dbReference type="Pfam" id="PF03795">
    <property type="entry name" value="YCII"/>
    <property type="match status" value="1"/>
</dbReference>
<dbReference type="Gene3D" id="3.30.70.1060">
    <property type="entry name" value="Dimeric alpha+beta barrel"/>
    <property type="match status" value="1"/>
</dbReference>
<dbReference type="EMBL" id="BAAAPN010000107">
    <property type="protein sequence ID" value="GAA1777671.1"/>
    <property type="molecule type" value="Genomic_DNA"/>
</dbReference>
<comment type="similarity">
    <text evidence="1">Belongs to the YciI family.</text>
</comment>
<gene>
    <name evidence="3" type="ORF">GCM10009810_38370</name>
</gene>
<dbReference type="SUPFAM" id="SSF54909">
    <property type="entry name" value="Dimeric alpha+beta barrel"/>
    <property type="match status" value="1"/>
</dbReference>
<sequence length="131" mass="14448">MTTPQRSMTTAGPEQYAILIIGDADRWWTTMSQEERSAGYATYGRFAQSLAARGHRVLGGAELHRTSEARTVRAGGSVSDGPFAETAEHVGGFFHVETRDYDDLLDCCGILAELGDGIEVRRVVREDERVR</sequence>
<reference evidence="4" key="1">
    <citation type="journal article" date="2019" name="Int. J. Syst. Evol. Microbiol.">
        <title>The Global Catalogue of Microorganisms (GCM) 10K type strain sequencing project: providing services to taxonomists for standard genome sequencing and annotation.</title>
        <authorList>
            <consortium name="The Broad Institute Genomics Platform"/>
            <consortium name="The Broad Institute Genome Sequencing Center for Infectious Disease"/>
            <person name="Wu L."/>
            <person name="Ma J."/>
        </authorList>
    </citation>
    <scope>NUCLEOTIDE SEQUENCE [LARGE SCALE GENOMIC DNA]</scope>
    <source>
        <strain evidence="4">JCM 15591</strain>
    </source>
</reference>
<feature type="domain" description="YCII-related" evidence="2">
    <location>
        <begin position="27"/>
        <end position="124"/>
    </location>
</feature>
<organism evidence="3 4">
    <name type="scientific">Nostocoides vanveenii</name>
    <dbReference type="NCBI Taxonomy" id="330835"/>
    <lineage>
        <taxon>Bacteria</taxon>
        <taxon>Bacillati</taxon>
        <taxon>Actinomycetota</taxon>
        <taxon>Actinomycetes</taxon>
        <taxon>Micrococcales</taxon>
        <taxon>Intrasporangiaceae</taxon>
        <taxon>Nostocoides</taxon>
    </lineage>
</organism>
<dbReference type="PANTHER" id="PTHR35174">
    <property type="entry name" value="BLL7171 PROTEIN-RELATED"/>
    <property type="match status" value="1"/>
</dbReference>
<evidence type="ECO:0000256" key="1">
    <source>
        <dbReference type="ARBA" id="ARBA00007689"/>
    </source>
</evidence>
<accession>A0ABP4XCT3</accession>
<comment type="caution">
    <text evidence="3">The sequence shown here is derived from an EMBL/GenBank/DDBJ whole genome shotgun (WGS) entry which is preliminary data.</text>
</comment>
<dbReference type="PANTHER" id="PTHR35174:SF3">
    <property type="entry name" value="BLL7171 PROTEIN"/>
    <property type="match status" value="1"/>
</dbReference>
<dbReference type="InterPro" id="IPR005545">
    <property type="entry name" value="YCII"/>
</dbReference>
<protein>
    <recommendedName>
        <fullName evidence="2">YCII-related domain-containing protein</fullName>
    </recommendedName>
</protein>
<keyword evidence="4" id="KW-1185">Reference proteome</keyword>
<evidence type="ECO:0000259" key="2">
    <source>
        <dbReference type="Pfam" id="PF03795"/>
    </source>
</evidence>
<name>A0ABP4XCT3_9MICO</name>
<evidence type="ECO:0000313" key="4">
    <source>
        <dbReference type="Proteomes" id="UP001501475"/>
    </source>
</evidence>
<dbReference type="InterPro" id="IPR011008">
    <property type="entry name" value="Dimeric_a/b-barrel"/>
</dbReference>